<sequence>MNRRESWARQRGVIRQKRAGGLCWGEGRKGGDWIPPRISTPPIRGRGRGFVAREWDSGGGGGGGGGGSDNISSPPRCPALPCCKGEQERSSSNSDARLGD</sequence>
<evidence type="ECO:0000256" key="1">
    <source>
        <dbReference type="SAM" id="MobiDB-lite"/>
    </source>
</evidence>
<accession>A0A8T0NFN0</accession>
<feature type="compositionally biased region" description="Polar residues" evidence="1">
    <location>
        <begin position="90"/>
        <end position="100"/>
    </location>
</feature>
<proteinExistence type="predicted"/>
<dbReference type="Proteomes" id="UP000823388">
    <property type="component" value="Chromosome 9K"/>
</dbReference>
<evidence type="ECO:0000313" key="3">
    <source>
        <dbReference type="Proteomes" id="UP000823388"/>
    </source>
</evidence>
<organism evidence="2 3">
    <name type="scientific">Panicum virgatum</name>
    <name type="common">Blackwell switchgrass</name>
    <dbReference type="NCBI Taxonomy" id="38727"/>
    <lineage>
        <taxon>Eukaryota</taxon>
        <taxon>Viridiplantae</taxon>
        <taxon>Streptophyta</taxon>
        <taxon>Embryophyta</taxon>
        <taxon>Tracheophyta</taxon>
        <taxon>Spermatophyta</taxon>
        <taxon>Magnoliopsida</taxon>
        <taxon>Liliopsida</taxon>
        <taxon>Poales</taxon>
        <taxon>Poaceae</taxon>
        <taxon>PACMAD clade</taxon>
        <taxon>Panicoideae</taxon>
        <taxon>Panicodae</taxon>
        <taxon>Paniceae</taxon>
        <taxon>Panicinae</taxon>
        <taxon>Panicum</taxon>
        <taxon>Panicum sect. Hiantes</taxon>
    </lineage>
</organism>
<feature type="region of interest" description="Disordered" evidence="1">
    <location>
        <begin position="25"/>
        <end position="100"/>
    </location>
</feature>
<protein>
    <submittedName>
        <fullName evidence="2">Uncharacterized protein</fullName>
    </submittedName>
</protein>
<comment type="caution">
    <text evidence="2">The sequence shown here is derived from an EMBL/GenBank/DDBJ whole genome shotgun (WGS) entry which is preliminary data.</text>
</comment>
<evidence type="ECO:0000313" key="2">
    <source>
        <dbReference type="EMBL" id="KAG2545846.1"/>
    </source>
</evidence>
<dbReference type="AlphaFoldDB" id="A0A8T0NFN0"/>
<gene>
    <name evidence="2" type="ORF">PVAP13_9KG462481</name>
</gene>
<reference evidence="2" key="1">
    <citation type="submission" date="2020-05" db="EMBL/GenBank/DDBJ databases">
        <title>WGS assembly of Panicum virgatum.</title>
        <authorList>
            <person name="Lovell J.T."/>
            <person name="Jenkins J."/>
            <person name="Shu S."/>
            <person name="Juenger T.E."/>
            <person name="Schmutz J."/>
        </authorList>
    </citation>
    <scope>NUCLEOTIDE SEQUENCE</scope>
    <source>
        <strain evidence="2">AP13</strain>
    </source>
</reference>
<name>A0A8T0NFN0_PANVG</name>
<keyword evidence="3" id="KW-1185">Reference proteome</keyword>
<dbReference type="EMBL" id="CM029053">
    <property type="protein sequence ID" value="KAG2545846.1"/>
    <property type="molecule type" value="Genomic_DNA"/>
</dbReference>
<feature type="compositionally biased region" description="Gly residues" evidence="1">
    <location>
        <begin position="57"/>
        <end position="68"/>
    </location>
</feature>